<feature type="compositionally biased region" description="Basic and acidic residues" evidence="1">
    <location>
        <begin position="194"/>
        <end position="212"/>
    </location>
</feature>
<keyword evidence="2" id="KW-0238">DNA-binding</keyword>
<evidence type="ECO:0000313" key="3">
    <source>
        <dbReference type="Proteomes" id="UP000294881"/>
    </source>
</evidence>
<dbReference type="RefSeq" id="WP_132001329.1">
    <property type="nucleotide sequence ID" value="NZ_JBHUNN010000002.1"/>
</dbReference>
<protein>
    <submittedName>
        <fullName evidence="2">DNA-binding CsgD family transcriptional regulator</fullName>
    </submittedName>
</protein>
<organism evidence="2 3">
    <name type="scientific">Camelimonas lactis</name>
    <dbReference type="NCBI Taxonomy" id="659006"/>
    <lineage>
        <taxon>Bacteria</taxon>
        <taxon>Pseudomonadati</taxon>
        <taxon>Pseudomonadota</taxon>
        <taxon>Alphaproteobacteria</taxon>
        <taxon>Hyphomicrobiales</taxon>
        <taxon>Chelatococcaceae</taxon>
        <taxon>Camelimonas</taxon>
    </lineage>
</organism>
<feature type="region of interest" description="Disordered" evidence="1">
    <location>
        <begin position="187"/>
        <end position="212"/>
    </location>
</feature>
<feature type="region of interest" description="Disordered" evidence="1">
    <location>
        <begin position="1"/>
        <end position="21"/>
    </location>
</feature>
<dbReference type="GO" id="GO:0003677">
    <property type="term" value="F:DNA binding"/>
    <property type="evidence" value="ECO:0007669"/>
    <property type="project" value="UniProtKB-KW"/>
</dbReference>
<name>A0A4R2GXU6_9HYPH</name>
<evidence type="ECO:0000313" key="2">
    <source>
        <dbReference type="EMBL" id="TCO15864.1"/>
    </source>
</evidence>
<dbReference type="Gene3D" id="1.10.10.10">
    <property type="entry name" value="Winged helix-like DNA-binding domain superfamily/Winged helix DNA-binding domain"/>
    <property type="match status" value="1"/>
</dbReference>
<dbReference type="Proteomes" id="UP000294881">
    <property type="component" value="Unassembled WGS sequence"/>
</dbReference>
<dbReference type="OrthoDB" id="6039124at2"/>
<gene>
    <name evidence="2" type="ORF">EV666_101113</name>
</gene>
<dbReference type="GO" id="GO:0006355">
    <property type="term" value="P:regulation of DNA-templated transcription"/>
    <property type="evidence" value="ECO:0007669"/>
    <property type="project" value="InterPro"/>
</dbReference>
<dbReference type="SUPFAM" id="SSF46894">
    <property type="entry name" value="C-terminal effector domain of the bipartite response regulators"/>
    <property type="match status" value="1"/>
</dbReference>
<evidence type="ECO:0000256" key="1">
    <source>
        <dbReference type="SAM" id="MobiDB-lite"/>
    </source>
</evidence>
<dbReference type="InterPro" id="IPR036388">
    <property type="entry name" value="WH-like_DNA-bd_sf"/>
</dbReference>
<proteinExistence type="predicted"/>
<accession>A0A4R2GXU6</accession>
<comment type="caution">
    <text evidence="2">The sequence shown here is derived from an EMBL/GenBank/DDBJ whole genome shotgun (WGS) entry which is preliminary data.</text>
</comment>
<dbReference type="InterPro" id="IPR016032">
    <property type="entry name" value="Sig_transdc_resp-reg_C-effctor"/>
</dbReference>
<dbReference type="AlphaFoldDB" id="A0A4R2GXU6"/>
<feature type="region of interest" description="Disordered" evidence="1">
    <location>
        <begin position="71"/>
        <end position="94"/>
    </location>
</feature>
<dbReference type="EMBL" id="SLWL01000001">
    <property type="protein sequence ID" value="TCO15864.1"/>
    <property type="molecule type" value="Genomic_DNA"/>
</dbReference>
<sequence>MPKENKQPGPGRAAWSPTDDQRALVRQMAAAGDVHEAIAAALDISVPTLRKHCADELRDRMGADNLFAAAGDQAPAGTPRAPTLKRPGAGGRKRYQPLTRDRERVAALVAAGMPVGDIARALDITAPTLRRHFRDELATGGARKRAEVIDALFRAALKGSVAAQKLAIEMMDRADLGELSRNLGQGATAAAAPEAERAEPLGKKAQADQDARGVIEKSRWAGLLAGGTPLPN</sequence>
<keyword evidence="3" id="KW-1185">Reference proteome</keyword>
<reference evidence="2 3" key="1">
    <citation type="submission" date="2019-03" db="EMBL/GenBank/DDBJ databases">
        <title>Genomic Encyclopedia of Type Strains, Phase IV (KMG-IV): sequencing the most valuable type-strain genomes for metagenomic binning, comparative biology and taxonomic classification.</title>
        <authorList>
            <person name="Goeker M."/>
        </authorList>
    </citation>
    <scope>NUCLEOTIDE SEQUENCE [LARGE SCALE GENOMIC DNA]</scope>
    <source>
        <strain evidence="2 3">DSM 22958</strain>
    </source>
</reference>